<name>A0AA36HLM0_9DINO</name>
<dbReference type="Gene3D" id="3.30.1370.10">
    <property type="entry name" value="K Homology domain, type 1"/>
    <property type="match status" value="2"/>
</dbReference>
<dbReference type="PANTHER" id="PTHR10288">
    <property type="entry name" value="KH DOMAIN CONTAINING RNA BINDING PROTEIN"/>
    <property type="match status" value="1"/>
</dbReference>
<evidence type="ECO:0000256" key="2">
    <source>
        <dbReference type="PROSITE-ProRule" id="PRU00117"/>
    </source>
</evidence>
<proteinExistence type="predicted"/>
<evidence type="ECO:0000313" key="5">
    <source>
        <dbReference type="EMBL" id="CAJ1370855.1"/>
    </source>
</evidence>
<evidence type="ECO:0000256" key="1">
    <source>
        <dbReference type="ARBA" id="ARBA00022737"/>
    </source>
</evidence>
<organism evidence="5 6">
    <name type="scientific">Effrenium voratum</name>
    <dbReference type="NCBI Taxonomy" id="2562239"/>
    <lineage>
        <taxon>Eukaryota</taxon>
        <taxon>Sar</taxon>
        <taxon>Alveolata</taxon>
        <taxon>Dinophyceae</taxon>
        <taxon>Suessiales</taxon>
        <taxon>Symbiodiniaceae</taxon>
        <taxon>Effrenium</taxon>
    </lineage>
</organism>
<sequence>MAEPEAGVTANTDQRPRFDQEEAEEEAEEEKAVERTPEELPRVPCHIFLPVVPAARVIGKQGANIKAIREQSAMPSKFGPELPHEMQRREDRVAVITGDTAAVQEAISGVLERVFDRSGLPDTAGASARDRDYIVEVLVPEKSGSHLIGQKGDRVKALCQETRCDIRVGQDPVCGLAEQKKARCGQNFKSRRCVCCPQVRISATTMPDAAAAIWRPGVKLQEDCNALRPDVTSGQIAGSSRRADGRRDGMAGMAGMPGQSLKNGSS</sequence>
<feature type="domain" description="K Homology" evidence="4">
    <location>
        <begin position="131"/>
        <end position="222"/>
    </location>
</feature>
<keyword evidence="2" id="KW-0694">RNA-binding</keyword>
<evidence type="ECO:0000313" key="6">
    <source>
        <dbReference type="Proteomes" id="UP001178507"/>
    </source>
</evidence>
<dbReference type="SUPFAM" id="SSF54791">
    <property type="entry name" value="Eukaryotic type KH-domain (KH-domain type I)"/>
    <property type="match status" value="2"/>
</dbReference>
<dbReference type="InterPro" id="IPR004087">
    <property type="entry name" value="KH_dom"/>
</dbReference>
<accession>A0AA36HLM0</accession>
<protein>
    <recommendedName>
        <fullName evidence="4">K Homology domain-containing protein</fullName>
    </recommendedName>
</protein>
<keyword evidence="1" id="KW-0677">Repeat</keyword>
<evidence type="ECO:0000259" key="4">
    <source>
        <dbReference type="SMART" id="SM00322"/>
    </source>
</evidence>
<dbReference type="Pfam" id="PF00013">
    <property type="entry name" value="KH_1"/>
    <property type="match status" value="2"/>
</dbReference>
<evidence type="ECO:0000256" key="3">
    <source>
        <dbReference type="SAM" id="MobiDB-lite"/>
    </source>
</evidence>
<dbReference type="InterPro" id="IPR004088">
    <property type="entry name" value="KH_dom_type_1"/>
</dbReference>
<dbReference type="EMBL" id="CAUJNA010000040">
    <property type="protein sequence ID" value="CAJ1370855.1"/>
    <property type="molecule type" value="Genomic_DNA"/>
</dbReference>
<dbReference type="InterPro" id="IPR036612">
    <property type="entry name" value="KH_dom_type_1_sf"/>
</dbReference>
<dbReference type="SMART" id="SM00322">
    <property type="entry name" value="KH"/>
    <property type="match status" value="2"/>
</dbReference>
<feature type="region of interest" description="Disordered" evidence="3">
    <location>
        <begin position="1"/>
        <end position="38"/>
    </location>
</feature>
<comment type="caution">
    <text evidence="5">The sequence shown here is derived from an EMBL/GenBank/DDBJ whole genome shotgun (WGS) entry which is preliminary data.</text>
</comment>
<feature type="domain" description="K Homology" evidence="4">
    <location>
        <begin position="41"/>
        <end position="115"/>
    </location>
</feature>
<feature type="region of interest" description="Disordered" evidence="3">
    <location>
        <begin position="231"/>
        <end position="266"/>
    </location>
</feature>
<dbReference type="GO" id="GO:0003723">
    <property type="term" value="F:RNA binding"/>
    <property type="evidence" value="ECO:0007669"/>
    <property type="project" value="UniProtKB-UniRule"/>
</dbReference>
<dbReference type="Proteomes" id="UP001178507">
    <property type="component" value="Unassembled WGS sequence"/>
</dbReference>
<reference evidence="5" key="1">
    <citation type="submission" date="2023-08" db="EMBL/GenBank/DDBJ databases">
        <authorList>
            <person name="Chen Y."/>
            <person name="Shah S."/>
            <person name="Dougan E. K."/>
            <person name="Thang M."/>
            <person name="Chan C."/>
        </authorList>
    </citation>
    <scope>NUCLEOTIDE SEQUENCE</scope>
</reference>
<dbReference type="PROSITE" id="PS50084">
    <property type="entry name" value="KH_TYPE_1"/>
    <property type="match status" value="2"/>
</dbReference>
<dbReference type="AlphaFoldDB" id="A0AA36HLM0"/>
<keyword evidence="6" id="KW-1185">Reference proteome</keyword>
<gene>
    <name evidence="5" type="ORF">EVOR1521_LOCUS1322</name>
</gene>